<evidence type="ECO:0000313" key="3">
    <source>
        <dbReference type="Proteomes" id="UP000247416"/>
    </source>
</evidence>
<organism evidence="2 3">
    <name type="scientific">Ureibacillus chungkukjangi</name>
    <dbReference type="NCBI Taxonomy" id="1202712"/>
    <lineage>
        <taxon>Bacteria</taxon>
        <taxon>Bacillati</taxon>
        <taxon>Bacillota</taxon>
        <taxon>Bacilli</taxon>
        <taxon>Bacillales</taxon>
        <taxon>Caryophanaceae</taxon>
        <taxon>Ureibacillus</taxon>
    </lineage>
</organism>
<dbReference type="RefSeq" id="WP_107937702.1">
    <property type="nucleotide sequence ID" value="NZ_CP085009.1"/>
</dbReference>
<name>A0A318TEH0_9BACL</name>
<protein>
    <submittedName>
        <fullName evidence="2">Serine/threonine-protein kinase RsbT</fullName>
    </submittedName>
</protein>
<dbReference type="CDD" id="cd16934">
    <property type="entry name" value="HATPase_RsbT-like"/>
    <property type="match status" value="1"/>
</dbReference>
<proteinExistence type="predicted"/>
<accession>A0A318TEH0</accession>
<dbReference type="OrthoDB" id="9799195at2"/>
<dbReference type="Gene3D" id="3.30.565.10">
    <property type="entry name" value="Histidine kinase-like ATPase, C-terminal domain"/>
    <property type="match status" value="1"/>
</dbReference>
<evidence type="ECO:0000259" key="1">
    <source>
        <dbReference type="Pfam" id="PF02518"/>
    </source>
</evidence>
<dbReference type="SUPFAM" id="SSF55874">
    <property type="entry name" value="ATPase domain of HSP90 chaperone/DNA topoisomerase II/histidine kinase"/>
    <property type="match status" value="1"/>
</dbReference>
<dbReference type="Proteomes" id="UP000247416">
    <property type="component" value="Unassembled WGS sequence"/>
</dbReference>
<reference evidence="2 3" key="1">
    <citation type="submission" date="2018-06" db="EMBL/GenBank/DDBJ databases">
        <title>Genomic Encyclopedia of Archaeal and Bacterial Type Strains, Phase II (KMG-II): from individual species to whole genera.</title>
        <authorList>
            <person name="Goeker M."/>
        </authorList>
    </citation>
    <scope>NUCLEOTIDE SEQUENCE [LARGE SCALE GENOMIC DNA]</scope>
    <source>
        <strain evidence="2 3">KACC 16626</strain>
    </source>
</reference>
<gene>
    <name evidence="2" type="ORF">BJ095_14516</name>
</gene>
<evidence type="ECO:0000313" key="2">
    <source>
        <dbReference type="EMBL" id="PYF02207.1"/>
    </source>
</evidence>
<feature type="domain" description="Histidine kinase/HSP90-like ATPase" evidence="1">
    <location>
        <begin position="35"/>
        <end position="127"/>
    </location>
</feature>
<dbReference type="InterPro" id="IPR003594">
    <property type="entry name" value="HATPase_dom"/>
</dbReference>
<sequence length="132" mass="14454">MREAKIVEIVTELDIVTARKLGRDEAKDIGFNDVDQSRITTAIGELAKNILLYARTGRIVIEEIEENGQKGISISSIDKGQGMEEVHRVLEDDYSTSNTGGGLPAVKRLVDSIDIQSKVGKGTTVKVLKWLS</sequence>
<keyword evidence="2" id="KW-0418">Kinase</keyword>
<dbReference type="GO" id="GO:0016301">
    <property type="term" value="F:kinase activity"/>
    <property type="evidence" value="ECO:0007669"/>
    <property type="project" value="UniProtKB-KW"/>
</dbReference>
<dbReference type="Pfam" id="PF02518">
    <property type="entry name" value="HATPase_c"/>
    <property type="match status" value="1"/>
</dbReference>
<dbReference type="InterPro" id="IPR036890">
    <property type="entry name" value="HATPase_C_sf"/>
</dbReference>
<comment type="caution">
    <text evidence="2">The sequence shown here is derived from an EMBL/GenBank/DDBJ whole genome shotgun (WGS) entry which is preliminary data.</text>
</comment>
<keyword evidence="3" id="KW-1185">Reference proteome</keyword>
<dbReference type="EMBL" id="QJTJ01000045">
    <property type="protein sequence ID" value="PYF02207.1"/>
    <property type="molecule type" value="Genomic_DNA"/>
</dbReference>
<dbReference type="AlphaFoldDB" id="A0A318TEH0"/>
<keyword evidence="2" id="KW-0808">Transferase</keyword>